<keyword evidence="1" id="KW-0812">Transmembrane</keyword>
<gene>
    <name evidence="2" type="ORF">HMPREF1015_03156</name>
</gene>
<dbReference type="EMBL" id="ACWF01000104">
    <property type="protein sequence ID" value="EHL77931.1"/>
    <property type="molecule type" value="Genomic_DNA"/>
</dbReference>
<accession>G9QLR3</accession>
<proteinExistence type="predicted"/>
<evidence type="ECO:0000256" key="1">
    <source>
        <dbReference type="SAM" id="Phobius"/>
    </source>
</evidence>
<comment type="caution">
    <text evidence="2">The sequence shown here is derived from an EMBL/GenBank/DDBJ whole genome shotgun (WGS) entry which is preliminary data.</text>
</comment>
<dbReference type="HOGENOM" id="CLU_641995_0_0_9"/>
<evidence type="ECO:0000313" key="2">
    <source>
        <dbReference type="EMBL" id="EHL77931.1"/>
    </source>
</evidence>
<dbReference type="AlphaFoldDB" id="G9QLR3"/>
<protein>
    <submittedName>
        <fullName evidence="2">Uncharacterized protein</fullName>
    </submittedName>
</protein>
<evidence type="ECO:0000313" key="3">
    <source>
        <dbReference type="Proteomes" id="UP000011747"/>
    </source>
</evidence>
<keyword evidence="1" id="KW-0472">Membrane</keyword>
<feature type="transmembrane region" description="Helical" evidence="1">
    <location>
        <begin position="7"/>
        <end position="31"/>
    </location>
</feature>
<keyword evidence="3" id="KW-1185">Reference proteome</keyword>
<name>G9QLR3_9BACI</name>
<dbReference type="RefSeq" id="WP_003354324.1">
    <property type="nucleotide sequence ID" value="NZ_JH414755.1"/>
</dbReference>
<dbReference type="PATRIC" id="fig|665952.3.peg.1999"/>
<dbReference type="Proteomes" id="UP000011747">
    <property type="component" value="Unassembled WGS sequence"/>
</dbReference>
<keyword evidence="1" id="KW-1133">Transmembrane helix</keyword>
<reference evidence="2 3" key="1">
    <citation type="submission" date="2011-09" db="EMBL/GenBank/DDBJ databases">
        <title>The Genome Sequence of Bacillus smithii 7_3_47FAA.</title>
        <authorList>
            <consortium name="The Broad Institute Genome Sequencing Platform"/>
            <person name="Earl A."/>
            <person name="Ward D."/>
            <person name="Feldgarden M."/>
            <person name="Gevers D."/>
            <person name="Daigneault M."/>
            <person name="Strauss J."/>
            <person name="Allen-Vercoe E."/>
            <person name="Young S.K."/>
            <person name="Zeng Q."/>
            <person name="Gargeya S."/>
            <person name="Fitzgerald M."/>
            <person name="Haas B."/>
            <person name="Abouelleil A."/>
            <person name="Alvarado L."/>
            <person name="Arachchi H.M."/>
            <person name="Berlin A."/>
            <person name="Brown A."/>
            <person name="Chapman S.B."/>
            <person name="Chen Z."/>
            <person name="Dunbar C."/>
            <person name="Freedman E."/>
            <person name="Gearin G."/>
            <person name="Goldberg J."/>
            <person name="Griggs A."/>
            <person name="Gujja S."/>
            <person name="Heiman D."/>
            <person name="Howarth C."/>
            <person name="Larson L."/>
            <person name="Lui A."/>
            <person name="MacDonald P.J.P."/>
            <person name="Montmayeur A."/>
            <person name="Murphy C."/>
            <person name="Neiman D."/>
            <person name="Pearson M."/>
            <person name="Priest M."/>
            <person name="Roberts A."/>
            <person name="Saif S."/>
            <person name="Shea T."/>
            <person name="Shenoy N."/>
            <person name="Sisk P."/>
            <person name="Stolte C."/>
            <person name="Sykes S."/>
            <person name="Wortman J."/>
            <person name="Nusbaum C."/>
            <person name="Birren B."/>
        </authorList>
    </citation>
    <scope>NUCLEOTIDE SEQUENCE [LARGE SCALE GENOMIC DNA]</scope>
    <source>
        <strain evidence="2 3">7_3_47FAA</strain>
    </source>
</reference>
<sequence>MKKNDGQVLIIVLLVLTLTMIFVITLFPLIIQSAKQASLSEQKMQTKHAAEMGMTLFEKLFDQIIDKKEFHSADELQNEVQNSTPANPVSLNDHVGYQLNVDTAAVTKNNDSIITITVDSYGLYDGKQKKDLQKTYTVTMGSIDGSGSNQIFTNISDFDVLKNPSFLNFGDEKFEDFYDNINSRTHYEGSFNFISYNELNQSVDVSRYAKFQNTLRMNPNSALQIQKSTLFNNYVSLTKTNLFIGNDVYFQNYLDLFSQSNLTVGGNASFKGFHADQSSLWFGSNVYSSNDIQLTNHSNMVANGSMFIPTANIDQSTLQVKGHFFANNNIQLHNNAKMDIDGNASLSTITIDSSSTLTVKGNLTANNWLTINGKVCVYGNATILHASSCDNQPNGTVFVQNQPVAPPSGGSGDNKNITVEEGDVIYK</sequence>
<organism evidence="2 3">
    <name type="scientific">Bacillus smithii 7_3_47FAA</name>
    <dbReference type="NCBI Taxonomy" id="665952"/>
    <lineage>
        <taxon>Bacteria</taxon>
        <taxon>Bacillati</taxon>
        <taxon>Bacillota</taxon>
        <taxon>Bacilli</taxon>
        <taxon>Bacillales</taxon>
        <taxon>Bacillaceae</taxon>
        <taxon>Bacillus</taxon>
    </lineage>
</organism>